<proteinExistence type="predicted"/>
<reference evidence="2 3" key="1">
    <citation type="submission" date="2019-07" db="EMBL/GenBank/DDBJ databases">
        <authorList>
            <person name="Li J."/>
        </authorList>
    </citation>
    <scope>NUCLEOTIDE SEQUENCE [LARGE SCALE GENOMIC DNA]</scope>
    <source>
        <strain evidence="2 3">TKL69</strain>
    </source>
</reference>
<protein>
    <recommendedName>
        <fullName evidence="4">Swarming motility protein SwrB</fullName>
    </recommendedName>
</protein>
<keyword evidence="1" id="KW-0472">Membrane</keyword>
<dbReference type="Proteomes" id="UP000315215">
    <property type="component" value="Chromosome"/>
</dbReference>
<name>A0A516KFL9_9BACI</name>
<evidence type="ECO:0008006" key="4">
    <source>
        <dbReference type="Google" id="ProtNLM"/>
    </source>
</evidence>
<organism evidence="2 3">
    <name type="scientific">Radiobacillus deserti</name>
    <dbReference type="NCBI Taxonomy" id="2594883"/>
    <lineage>
        <taxon>Bacteria</taxon>
        <taxon>Bacillati</taxon>
        <taxon>Bacillota</taxon>
        <taxon>Bacilli</taxon>
        <taxon>Bacillales</taxon>
        <taxon>Bacillaceae</taxon>
        <taxon>Radiobacillus</taxon>
    </lineage>
</organism>
<dbReference type="RefSeq" id="WP_143893549.1">
    <property type="nucleotide sequence ID" value="NZ_CP041666.1"/>
</dbReference>
<evidence type="ECO:0000313" key="3">
    <source>
        <dbReference type="Proteomes" id="UP000315215"/>
    </source>
</evidence>
<keyword evidence="1" id="KW-0812">Transmembrane</keyword>
<evidence type="ECO:0000313" key="2">
    <source>
        <dbReference type="EMBL" id="QDP40202.1"/>
    </source>
</evidence>
<feature type="transmembrane region" description="Helical" evidence="1">
    <location>
        <begin position="6"/>
        <end position="24"/>
    </location>
</feature>
<dbReference type="OrthoDB" id="1708317at2"/>
<accession>A0A516KFL9</accession>
<dbReference type="KEGG" id="aqt:FN924_08470"/>
<gene>
    <name evidence="2" type="ORF">FN924_08470</name>
</gene>
<evidence type="ECO:0000256" key="1">
    <source>
        <dbReference type="SAM" id="Phobius"/>
    </source>
</evidence>
<dbReference type="AlphaFoldDB" id="A0A516KFL9"/>
<dbReference type="EMBL" id="CP041666">
    <property type="protein sequence ID" value="QDP40202.1"/>
    <property type="molecule type" value="Genomic_DNA"/>
</dbReference>
<sequence length="170" mass="19573">MLTLLVMMSLFLHVLSFIAIRLLLNKVNKLSQTESNYNQRVSEMEDLFATYLEEIKLENEKLEQAMNQTRIHEQTRPSSIISEIEPASIKKQAVKDESPKKGHIKNIPAIEPEKRKEYAPPTELPVEDTVEQSLQSKVYQLHDQGFSVEEIAKQLDCGKTEVDLMLKFKS</sequence>
<keyword evidence="1" id="KW-1133">Transmembrane helix</keyword>
<keyword evidence="3" id="KW-1185">Reference proteome</keyword>